<accession>A0A8S9KN19</accession>
<comment type="caution">
    <text evidence="2">The sequence shown here is derived from an EMBL/GenBank/DDBJ whole genome shotgun (WGS) entry which is preliminary data.</text>
</comment>
<dbReference type="Proteomes" id="UP000712600">
    <property type="component" value="Unassembled WGS sequence"/>
</dbReference>
<evidence type="ECO:0000313" key="3">
    <source>
        <dbReference type="EMBL" id="KAF3521349.1"/>
    </source>
</evidence>
<feature type="region of interest" description="Disordered" evidence="1">
    <location>
        <begin position="52"/>
        <end position="78"/>
    </location>
</feature>
<sequence length="78" mass="8646">MLTRNRKPQELPKGIWINPKSSSLDLQCTFRVCLFCTTLRITTCFFARGMKPSPPDPGPGASATASETYNADAKRVRV</sequence>
<proteinExistence type="predicted"/>
<evidence type="ECO:0000256" key="1">
    <source>
        <dbReference type="SAM" id="MobiDB-lite"/>
    </source>
</evidence>
<organism evidence="2">
    <name type="scientific">Brassica cretica</name>
    <name type="common">Mustard</name>
    <dbReference type="NCBI Taxonomy" id="69181"/>
    <lineage>
        <taxon>Eukaryota</taxon>
        <taxon>Viridiplantae</taxon>
        <taxon>Streptophyta</taxon>
        <taxon>Embryophyta</taxon>
        <taxon>Tracheophyta</taxon>
        <taxon>Spermatophyta</taxon>
        <taxon>Magnoliopsida</taxon>
        <taxon>eudicotyledons</taxon>
        <taxon>Gunneridae</taxon>
        <taxon>Pentapetalae</taxon>
        <taxon>rosids</taxon>
        <taxon>malvids</taxon>
        <taxon>Brassicales</taxon>
        <taxon>Brassicaceae</taxon>
        <taxon>Brassiceae</taxon>
        <taxon>Brassica</taxon>
    </lineage>
</organism>
<reference evidence="3" key="2">
    <citation type="submission" date="2019-12" db="EMBL/GenBank/DDBJ databases">
        <title>Genome sequencing and annotation of Brassica cretica.</title>
        <authorList>
            <person name="Studholme D.J."/>
            <person name="Sarris P."/>
        </authorList>
    </citation>
    <scope>NUCLEOTIDE SEQUENCE</scope>
    <source>
        <strain evidence="3">PFS-109/04</strain>
        <tissue evidence="3">Leaf</tissue>
    </source>
</reference>
<dbReference type="EMBL" id="QGKX02001347">
    <property type="protein sequence ID" value="KAF3521349.1"/>
    <property type="molecule type" value="Genomic_DNA"/>
</dbReference>
<evidence type="ECO:0000313" key="2">
    <source>
        <dbReference type="EMBL" id="KAF2594928.1"/>
    </source>
</evidence>
<dbReference type="AlphaFoldDB" id="A0A8S9KN19"/>
<name>A0A8S9KN19_BRACR</name>
<gene>
    <name evidence="3" type="ORF">F2Q69_00049126</name>
    <name evidence="2" type="ORF">F2Q70_00043928</name>
</gene>
<dbReference type="EMBL" id="QGKY02000164">
    <property type="protein sequence ID" value="KAF2594928.1"/>
    <property type="molecule type" value="Genomic_DNA"/>
</dbReference>
<protein>
    <submittedName>
        <fullName evidence="2">Uncharacterized protein</fullName>
    </submittedName>
</protein>
<reference evidence="2" key="1">
    <citation type="submission" date="2019-12" db="EMBL/GenBank/DDBJ databases">
        <title>Genome sequencing and annotation of Brassica cretica.</title>
        <authorList>
            <person name="Studholme D.J."/>
            <person name="Sarris P.F."/>
        </authorList>
    </citation>
    <scope>NUCLEOTIDE SEQUENCE</scope>
    <source>
        <strain evidence="2">PFS-102/07</strain>
        <tissue evidence="2">Leaf</tissue>
    </source>
</reference>